<dbReference type="SMART" id="SM00827">
    <property type="entry name" value="PKS_AT"/>
    <property type="match status" value="1"/>
</dbReference>
<comment type="caution">
    <text evidence="7">The sequence shown here is derived from an EMBL/GenBank/DDBJ whole genome shotgun (WGS) entry which is preliminary data.</text>
</comment>
<dbReference type="Gene3D" id="1.10.1200.10">
    <property type="entry name" value="ACP-like"/>
    <property type="match status" value="2"/>
</dbReference>
<dbReference type="PANTHER" id="PTHR43775">
    <property type="entry name" value="FATTY ACID SYNTHASE"/>
    <property type="match status" value="1"/>
</dbReference>
<dbReference type="SMART" id="SM00825">
    <property type="entry name" value="PKS_KS"/>
    <property type="match status" value="1"/>
</dbReference>
<evidence type="ECO:0000256" key="3">
    <source>
        <dbReference type="ARBA" id="ARBA00022679"/>
    </source>
</evidence>
<dbReference type="EMBL" id="WNXC01000001">
    <property type="protein sequence ID" value="MBB2148390.1"/>
    <property type="molecule type" value="Genomic_DNA"/>
</dbReference>
<dbReference type="SUPFAM" id="SSF53383">
    <property type="entry name" value="PLP-dependent transferases"/>
    <property type="match status" value="1"/>
</dbReference>
<dbReference type="Pfam" id="PF13193">
    <property type="entry name" value="AMP-binding_C"/>
    <property type="match status" value="1"/>
</dbReference>
<dbReference type="InterPro" id="IPR005814">
    <property type="entry name" value="Aminotrans_3"/>
</dbReference>
<protein>
    <submittedName>
        <fullName evidence="7">Amino acid adenylation domain-containing protein</fullName>
    </submittedName>
</protein>
<keyword evidence="4" id="KW-0663">Pyridoxal phosphate</keyword>
<dbReference type="InterPro" id="IPR001227">
    <property type="entry name" value="Ac_transferase_dom_sf"/>
</dbReference>
<dbReference type="Pfam" id="PF00202">
    <property type="entry name" value="Aminotran_3"/>
    <property type="match status" value="1"/>
</dbReference>
<feature type="domain" description="Carrier" evidence="5">
    <location>
        <begin position="520"/>
        <end position="595"/>
    </location>
</feature>
<dbReference type="CDD" id="cd05930">
    <property type="entry name" value="A_NRPS"/>
    <property type="match status" value="1"/>
</dbReference>
<dbReference type="InterPro" id="IPR009081">
    <property type="entry name" value="PP-bd_ACP"/>
</dbReference>
<dbReference type="Gene3D" id="3.40.50.980">
    <property type="match status" value="2"/>
</dbReference>
<dbReference type="InterPro" id="IPR016036">
    <property type="entry name" value="Malonyl_transacylase_ACP-bd"/>
</dbReference>
<dbReference type="Pfam" id="PF00698">
    <property type="entry name" value="Acyl_transf_1"/>
    <property type="match status" value="1"/>
</dbReference>
<dbReference type="InterPro" id="IPR018201">
    <property type="entry name" value="Ketoacyl_synth_AS"/>
</dbReference>
<organism evidence="7 8">
    <name type="scientific">Pedobacter gandavensis</name>
    <dbReference type="NCBI Taxonomy" id="2679963"/>
    <lineage>
        <taxon>Bacteria</taxon>
        <taxon>Pseudomonadati</taxon>
        <taxon>Bacteroidota</taxon>
        <taxon>Sphingobacteriia</taxon>
        <taxon>Sphingobacteriales</taxon>
        <taxon>Sphingobacteriaceae</taxon>
        <taxon>Pedobacter</taxon>
    </lineage>
</organism>
<dbReference type="InterPro" id="IPR014043">
    <property type="entry name" value="Acyl_transferase_dom"/>
</dbReference>
<keyword evidence="1" id="KW-0596">Phosphopantetheine</keyword>
<dbReference type="PROSITE" id="PS00606">
    <property type="entry name" value="KS3_1"/>
    <property type="match status" value="1"/>
</dbReference>
<dbReference type="InterPro" id="IPR015422">
    <property type="entry name" value="PyrdxlP-dep_Trfase_small"/>
</dbReference>
<dbReference type="Proteomes" id="UP000636110">
    <property type="component" value="Unassembled WGS sequence"/>
</dbReference>
<dbReference type="Gene3D" id="3.90.1150.10">
    <property type="entry name" value="Aspartate Aminotransferase, domain 1"/>
    <property type="match status" value="1"/>
</dbReference>
<sequence length="2222" mass="242944">MNNLSNFSDRNTILDLFSEQVKETPHHTAVLFESHALSYQELDQISNRLAHYLIGKGIHQETLVPICLNSPESMLISILGILKAGAAYVPVDEDFPLARMKYMAQDSGASLVITDLKSLPFLTAASGLQVILADEDWSITAELPDTPVDITIGPDQAAYVIYTSGSTGLPKGVLIEHHSLTDYVLGLAAHLPLSSCKNYAVGATMATDLGNTVIFSSLALGGTLHLFSKENFNSPEYIHPYFEDHKIDCLKIVPSHWKSLALDGQDLMPQQLLIFGGEALSASMVKEINRPASNTCKIVNHYGPTETTIGKLLHLVNENTVYDHTIPIGKPFTKAKVYILNTAVQEAGTNEPGEIYIGGAGLARGYLNRPDLTEERFVKDFFSDEPGARLYLTGDLGKRREDGEIEYLGRIDDQVKIRGYRIELGEIESILQTAPGIKQGVILARENQLGDKRLIAYVVVQENYDKKTLVSYLESKLPKYMVPQLIVQLEALPFSPNGKVDKKALPDPDAATLLTNQYEAPNYETENNLSEIWKEILGVSRVGIEDNFFELGGNSLLAQKSVALLKTRYGLHLLVTKIYQFPTVKDLAAFMDGKEVVKTYNHPGRIKNEDQDVAIIGMSGRFPGADSVTELWELLKAGKESTTFFSDEALDPSVPAAVRNNPDYVKARGIVAEVQGFDAGFFGITPKLAELMDPQQRIFLEIAWQVLEQTGYSTVNNELTTGVFAGVRVNTYYANNVLPNPELIDNVGRFQVVTVNDKDYVSTRTAYTFNLKGPAVNVQSACSTSLLAIAQAVQSIRAGQCDMALAGGATINAPVNVGHLYEEGAMMSNDGHCRPFDAAAEGTVFSDGAGVVLLKNKAAALRDGDLIYALIKGVGISNDGGGKGSFTAPSAEGQAAAIRMAIHDAAINPAAISYIETHGTATPLGDPIEIEGLKLAFGKQEKNQYCAIGSVKSNFGHLTCAAGVTGLIKASLAMYHQQIPASINYEQPNPNIDFENSPFIVNTRLKSWEGDHRLAGVSSFGVGGTNVHLILESYPHRTPDQIAKNTTPSAPSRPLQLISWSAKSEQSLNQYGEKLAAYVTDAKAVSVPDIAYTLNQFRQAFPFRRFILASDQESLKTALLKGGNLAPGQTKKNPGIIRETVFTFPGQGAQFPGMGKALYDHEPVFRAAMDECNALLMPKLQESLLDVIYPSEINAAAEARLKNTKYSQPSLFMIGYALGKLWMSWGVYPSAFIGHSIGEFVAAHFAGVLDLQDALNIIATRGQLMSELPGGSMLSVREKAEILKPLLSEQIAIAAINSPDLCVLAGNDDAITAFTAILNEKEIANRLLHTSHAFHSYMMDPVLEPFTKELLQLKFNAPRLPIYSTVKGRKMTDQEATDPSYWAKHLRATVLFDDAAALLLAENEGKAFIEMGPGNATATFLRQQPAGKNNLILSSLEMPKADETAFHSILKAYGQLWLNGYQPNWAAFYKEEKRNKLTDLPTYAFNKTKYWVQPPVSTPAALLSDFTAPVFTAETLISSNQQTTPVMRKQSLISQIKDILENTSGIDMQDASAEISFIEMGLDSLLLTQIAIALKKSFHVPITFRQLNEEFSNLDLLANYLDQQLPAETTTAPNPGSSAIPEPSPALNGHSNIGYHPQNSGAAIDLISQQIQLLAKQVALLQGGNSIPLQNGSVGVSPAVTPREASPAPIANGKTPDLTPEELVEIKKPFGASPKIEKQSASLNQEQQQYLDELTARYTEKTKSSKTYTQENRSHMADPRVVSGFKPATKELVYSIVINKSKGSKFWDLDGNEYIDALNGFGSNMLGYQPDVIKNALLAQIEKGYEIGPQHELAGEVSKLICEFTDFDRSALCNTGSEAVLGAMRIARTVTGRSLIVAFTGSYHGIVDEVIVRGSKKLKSFPAAPGIMPEAVQNMLILDYGTDESLKIIKERAHEIAAVLVEPVQSRRPEFQPIDFLKALRVVTEQSGTALIFDEVISGFRFHPRGTQGMFGIKADMGTYGKVAGAGISIGIIAGKRKFMDALDGGFWQYGDDSVPEIGVTYFAGTFVRHPLALATAKASLTYMQEQGPGLQSGLNEKTKYIADTLNGIIKQLDVPMFIAQFGSLWRVKFLEDYAYTELFFTLMRLKGIHILEGFSCFLTTAHSQEDIDKIIHTFEACLRELKAANFIPTYIHPEVQEDIATKMNTYNNPPLTNARLGKDKDGNPAWFIEDEQNPGKYLQIN</sequence>
<dbReference type="SUPFAM" id="SSF52151">
    <property type="entry name" value="FabD/lysophospholipase-like"/>
    <property type="match status" value="1"/>
</dbReference>
<evidence type="ECO:0000256" key="4">
    <source>
        <dbReference type="ARBA" id="ARBA00022898"/>
    </source>
</evidence>
<name>A0ABR6ET05_9SPHI</name>
<dbReference type="Pfam" id="PF00550">
    <property type="entry name" value="PP-binding"/>
    <property type="match status" value="2"/>
</dbReference>
<dbReference type="Gene3D" id="3.40.47.10">
    <property type="match status" value="1"/>
</dbReference>
<dbReference type="SUPFAM" id="SSF56801">
    <property type="entry name" value="Acetyl-CoA synthetase-like"/>
    <property type="match status" value="1"/>
</dbReference>
<dbReference type="CDD" id="cd00833">
    <property type="entry name" value="PKS"/>
    <property type="match status" value="1"/>
</dbReference>
<proteinExistence type="predicted"/>
<gene>
    <name evidence="7" type="ORF">GM920_05645</name>
</gene>
<dbReference type="RefSeq" id="WP_182954274.1">
    <property type="nucleotide sequence ID" value="NZ_WNXC01000001.1"/>
</dbReference>
<feature type="domain" description="Ketosynthase family 3 (KS3)" evidence="6">
    <location>
        <begin position="610"/>
        <end position="1033"/>
    </location>
</feature>
<dbReference type="InterPro" id="IPR015421">
    <property type="entry name" value="PyrdxlP-dep_Trfase_major"/>
</dbReference>
<dbReference type="PROSITE" id="PS52004">
    <property type="entry name" value="KS3_2"/>
    <property type="match status" value="1"/>
</dbReference>
<dbReference type="InterPro" id="IPR015424">
    <property type="entry name" value="PyrdxlP-dep_Trfase"/>
</dbReference>
<dbReference type="SUPFAM" id="SSF53901">
    <property type="entry name" value="Thiolase-like"/>
    <property type="match status" value="1"/>
</dbReference>
<evidence type="ECO:0000259" key="6">
    <source>
        <dbReference type="PROSITE" id="PS52004"/>
    </source>
</evidence>
<dbReference type="PROSITE" id="PS50075">
    <property type="entry name" value="CARRIER"/>
    <property type="match status" value="2"/>
</dbReference>
<evidence type="ECO:0000313" key="7">
    <source>
        <dbReference type="EMBL" id="MBB2148390.1"/>
    </source>
</evidence>
<dbReference type="Gene3D" id="3.30.70.3290">
    <property type="match status" value="1"/>
</dbReference>
<dbReference type="InterPro" id="IPR014031">
    <property type="entry name" value="Ketoacyl_synth_C"/>
</dbReference>
<dbReference type="Gene3D" id="2.30.38.10">
    <property type="entry name" value="Luciferase, Domain 3"/>
    <property type="match status" value="1"/>
</dbReference>
<dbReference type="InterPro" id="IPR000873">
    <property type="entry name" value="AMP-dep_synth/lig_dom"/>
</dbReference>
<dbReference type="Pfam" id="PF02801">
    <property type="entry name" value="Ketoacyl-synt_C"/>
    <property type="match status" value="1"/>
</dbReference>
<dbReference type="PROSITE" id="PS00455">
    <property type="entry name" value="AMP_BINDING"/>
    <property type="match status" value="1"/>
</dbReference>
<dbReference type="InterPro" id="IPR010071">
    <property type="entry name" value="AA_adenyl_dom"/>
</dbReference>
<keyword evidence="2" id="KW-0597">Phosphoprotein</keyword>
<dbReference type="Gene3D" id="3.40.640.10">
    <property type="entry name" value="Type I PLP-dependent aspartate aminotransferase-like (Major domain)"/>
    <property type="match status" value="1"/>
</dbReference>
<dbReference type="InterPro" id="IPR020841">
    <property type="entry name" value="PKS_Beta-ketoAc_synthase_dom"/>
</dbReference>
<dbReference type="InterPro" id="IPR020845">
    <property type="entry name" value="AMP-binding_CS"/>
</dbReference>
<feature type="domain" description="Carrier" evidence="5">
    <location>
        <begin position="1530"/>
        <end position="1605"/>
    </location>
</feature>
<dbReference type="Gene3D" id="3.30.70.250">
    <property type="entry name" value="Malonyl-CoA ACP transacylase, ACP-binding"/>
    <property type="match status" value="1"/>
</dbReference>
<accession>A0ABR6ET05</accession>
<dbReference type="Gene3D" id="3.30.300.30">
    <property type="match status" value="1"/>
</dbReference>
<dbReference type="InterPro" id="IPR016035">
    <property type="entry name" value="Acyl_Trfase/lysoPLipase"/>
</dbReference>
<dbReference type="InterPro" id="IPR036736">
    <property type="entry name" value="ACP-like_sf"/>
</dbReference>
<dbReference type="SUPFAM" id="SSF47336">
    <property type="entry name" value="ACP-like"/>
    <property type="match status" value="2"/>
</dbReference>
<evidence type="ECO:0000256" key="2">
    <source>
        <dbReference type="ARBA" id="ARBA00022553"/>
    </source>
</evidence>
<dbReference type="InterPro" id="IPR050091">
    <property type="entry name" value="PKS_NRPS_Biosynth_Enz"/>
</dbReference>
<dbReference type="InterPro" id="IPR032821">
    <property type="entry name" value="PKS_assoc"/>
</dbReference>
<keyword evidence="8" id="KW-1185">Reference proteome</keyword>
<dbReference type="NCBIfam" id="TIGR01733">
    <property type="entry name" value="AA-adenyl-dom"/>
    <property type="match status" value="1"/>
</dbReference>
<dbReference type="InterPro" id="IPR016039">
    <property type="entry name" value="Thiolase-like"/>
</dbReference>
<evidence type="ECO:0000256" key="1">
    <source>
        <dbReference type="ARBA" id="ARBA00022450"/>
    </source>
</evidence>
<dbReference type="InterPro" id="IPR014030">
    <property type="entry name" value="Ketoacyl_synth_N"/>
</dbReference>
<dbReference type="SUPFAM" id="SSF55048">
    <property type="entry name" value="Probable ACP-binding domain of malonyl-CoA ACP transacylase"/>
    <property type="match status" value="1"/>
</dbReference>
<dbReference type="Pfam" id="PF00501">
    <property type="entry name" value="AMP-binding"/>
    <property type="match status" value="1"/>
</dbReference>
<reference evidence="7 8" key="1">
    <citation type="submission" date="2019-11" db="EMBL/GenBank/DDBJ databases">
        <title>Description of Pedobacter sp. LMG 31462T.</title>
        <authorList>
            <person name="Carlier A."/>
            <person name="Qi S."/>
            <person name="Vandamme P."/>
        </authorList>
    </citation>
    <scope>NUCLEOTIDE SEQUENCE [LARGE SCALE GENOMIC DNA]</scope>
    <source>
        <strain evidence="7 8">LMG 31462</strain>
    </source>
</reference>
<dbReference type="PANTHER" id="PTHR43775:SF51">
    <property type="entry name" value="INACTIVE PHENOLPHTHIOCEROL SYNTHESIS POLYKETIDE SYNTHASE TYPE I PKS1-RELATED"/>
    <property type="match status" value="1"/>
</dbReference>
<dbReference type="Pfam" id="PF00109">
    <property type="entry name" value="ketoacyl-synt"/>
    <property type="match status" value="1"/>
</dbReference>
<dbReference type="InterPro" id="IPR025110">
    <property type="entry name" value="AMP-bd_C"/>
</dbReference>
<dbReference type="Gene3D" id="3.40.366.10">
    <property type="entry name" value="Malonyl-Coenzyme A Acyl Carrier Protein, domain 2"/>
    <property type="match status" value="1"/>
</dbReference>
<evidence type="ECO:0000259" key="5">
    <source>
        <dbReference type="PROSITE" id="PS50075"/>
    </source>
</evidence>
<keyword evidence="3" id="KW-0808">Transferase</keyword>
<dbReference type="Pfam" id="PF16197">
    <property type="entry name" value="KAsynt_C_assoc"/>
    <property type="match status" value="1"/>
</dbReference>
<dbReference type="InterPro" id="IPR045851">
    <property type="entry name" value="AMP-bd_C_sf"/>
</dbReference>
<evidence type="ECO:0000313" key="8">
    <source>
        <dbReference type="Proteomes" id="UP000636110"/>
    </source>
</evidence>